<feature type="domain" description="Ion transport" evidence="7">
    <location>
        <begin position="76"/>
        <end position="177"/>
    </location>
</feature>
<organism evidence="10">
    <name type="scientific">Nippostrongylus brasiliensis</name>
    <name type="common">Rat hookworm</name>
    <dbReference type="NCBI Taxonomy" id="27835"/>
    <lineage>
        <taxon>Eukaryota</taxon>
        <taxon>Metazoa</taxon>
        <taxon>Ecdysozoa</taxon>
        <taxon>Nematoda</taxon>
        <taxon>Chromadorea</taxon>
        <taxon>Rhabditida</taxon>
        <taxon>Rhabditina</taxon>
        <taxon>Rhabditomorpha</taxon>
        <taxon>Strongyloidea</taxon>
        <taxon>Heligmosomidae</taxon>
        <taxon>Nippostrongylus</taxon>
    </lineage>
</organism>
<keyword evidence="4 6" id="KW-1133">Transmembrane helix</keyword>
<evidence type="ECO:0000256" key="3">
    <source>
        <dbReference type="ARBA" id="ARBA00022737"/>
    </source>
</evidence>
<dbReference type="AlphaFoldDB" id="A0A0N4YGS1"/>
<evidence type="ECO:0000256" key="6">
    <source>
        <dbReference type="SAM" id="Phobius"/>
    </source>
</evidence>
<dbReference type="PANTHER" id="PTHR10582">
    <property type="entry name" value="TRANSIENT RECEPTOR POTENTIAL ION CHANNEL PROTEIN"/>
    <property type="match status" value="1"/>
</dbReference>
<keyword evidence="3" id="KW-0677">Repeat</keyword>
<dbReference type="GO" id="GO:0005262">
    <property type="term" value="F:calcium channel activity"/>
    <property type="evidence" value="ECO:0007669"/>
    <property type="project" value="TreeGrafter"/>
</dbReference>
<dbReference type="InterPro" id="IPR005821">
    <property type="entry name" value="Ion_trans_dom"/>
</dbReference>
<reference evidence="8 9" key="2">
    <citation type="submission" date="2018-11" db="EMBL/GenBank/DDBJ databases">
        <authorList>
            <consortium name="Pathogen Informatics"/>
        </authorList>
    </citation>
    <scope>NUCLEOTIDE SEQUENCE [LARGE SCALE GENOMIC DNA]</scope>
</reference>
<protein>
    <submittedName>
        <fullName evidence="10">Inactive (inferred by orthology to a D. melanogaster protein)</fullName>
    </submittedName>
</protein>
<evidence type="ECO:0000313" key="10">
    <source>
        <dbReference type="WBParaSite" id="NBR_0001602001-mRNA-1"/>
    </source>
</evidence>
<evidence type="ECO:0000256" key="1">
    <source>
        <dbReference type="ARBA" id="ARBA00004141"/>
    </source>
</evidence>
<gene>
    <name evidence="8" type="ORF">NBR_LOCUS16021</name>
</gene>
<keyword evidence="2 6" id="KW-0812">Transmembrane</keyword>
<dbReference type="Pfam" id="PF00520">
    <property type="entry name" value="Ion_trans"/>
    <property type="match status" value="1"/>
</dbReference>
<dbReference type="InterPro" id="IPR024862">
    <property type="entry name" value="TRPV"/>
</dbReference>
<dbReference type="STRING" id="27835.A0A0N4YGS1"/>
<dbReference type="Gene3D" id="1.10.287.70">
    <property type="match status" value="1"/>
</dbReference>
<evidence type="ECO:0000256" key="2">
    <source>
        <dbReference type="ARBA" id="ARBA00022692"/>
    </source>
</evidence>
<feature type="transmembrane region" description="Helical" evidence="6">
    <location>
        <begin position="154"/>
        <end position="174"/>
    </location>
</feature>
<dbReference type="GO" id="GO:0003676">
    <property type="term" value="F:nucleic acid binding"/>
    <property type="evidence" value="ECO:0007669"/>
    <property type="project" value="InterPro"/>
</dbReference>
<dbReference type="InterPro" id="IPR036397">
    <property type="entry name" value="RNaseH_sf"/>
</dbReference>
<evidence type="ECO:0000256" key="4">
    <source>
        <dbReference type="ARBA" id="ARBA00022989"/>
    </source>
</evidence>
<evidence type="ECO:0000313" key="9">
    <source>
        <dbReference type="Proteomes" id="UP000271162"/>
    </source>
</evidence>
<feature type="transmembrane region" description="Helical" evidence="6">
    <location>
        <begin position="74"/>
        <end position="91"/>
    </location>
</feature>
<feature type="transmembrane region" description="Helical" evidence="6">
    <location>
        <begin position="50"/>
        <end position="67"/>
    </location>
</feature>
<dbReference type="EMBL" id="UYSL01022000">
    <property type="protein sequence ID" value="VDL79615.1"/>
    <property type="molecule type" value="Genomic_DNA"/>
</dbReference>
<dbReference type="GO" id="GO:0005886">
    <property type="term" value="C:plasma membrane"/>
    <property type="evidence" value="ECO:0007669"/>
    <property type="project" value="TreeGrafter"/>
</dbReference>
<dbReference type="Proteomes" id="UP000271162">
    <property type="component" value="Unassembled WGS sequence"/>
</dbReference>
<feature type="transmembrane region" description="Helical" evidence="6">
    <location>
        <begin position="20"/>
        <end position="44"/>
    </location>
</feature>
<sequence length="271" mass="31548">VWNSILKIIRKQYFPFQKTVPAKAVFCVANICLLLCIPFRFLQLHEIEEALFVFALPGSWIFLLFFARSAKLTGPFVQMIYSMIAVFYFVGKDMDSKQQLNDSNPHHCPVDGYDIYTYDNFPETFITLFRASMGGYDYEEFACANYEVLTKTLFVLYMFVMPIMMINILIAMMAHKAKSVQKWCKDNLHDFVSAEEWPPYSPDLNPMDYSIWSVLEAKACATPHRSLDCLKESLIKAWDEIDEDYLRRTIDAFPQRLHQCIVNGGDRVEQI</sequence>
<dbReference type="GO" id="GO:0098703">
    <property type="term" value="P:calcium ion import across plasma membrane"/>
    <property type="evidence" value="ECO:0007669"/>
    <property type="project" value="TreeGrafter"/>
</dbReference>
<proteinExistence type="predicted"/>
<evidence type="ECO:0000256" key="5">
    <source>
        <dbReference type="ARBA" id="ARBA00023136"/>
    </source>
</evidence>
<name>A0A0N4YGS1_NIPBR</name>
<dbReference type="PANTHER" id="PTHR10582:SF2">
    <property type="entry name" value="INACTIVE"/>
    <property type="match status" value="1"/>
</dbReference>
<dbReference type="Gene3D" id="3.30.420.10">
    <property type="entry name" value="Ribonuclease H-like superfamily/Ribonuclease H"/>
    <property type="match status" value="1"/>
</dbReference>
<evidence type="ECO:0000313" key="8">
    <source>
        <dbReference type="EMBL" id="VDL79615.1"/>
    </source>
</evidence>
<dbReference type="WBParaSite" id="NBR_0001602001-mRNA-1">
    <property type="protein sequence ID" value="NBR_0001602001-mRNA-1"/>
    <property type="gene ID" value="NBR_0001602001"/>
</dbReference>
<keyword evidence="9" id="KW-1185">Reference proteome</keyword>
<keyword evidence="5 6" id="KW-0472">Membrane</keyword>
<evidence type="ECO:0000259" key="7">
    <source>
        <dbReference type="Pfam" id="PF00520"/>
    </source>
</evidence>
<comment type="subcellular location">
    <subcellularLocation>
        <location evidence="1">Membrane</location>
        <topology evidence="1">Multi-pass membrane protein</topology>
    </subcellularLocation>
</comment>
<accession>A0A0N4YGS1</accession>
<reference evidence="10" key="1">
    <citation type="submission" date="2017-02" db="UniProtKB">
        <authorList>
            <consortium name="WormBaseParasite"/>
        </authorList>
    </citation>
    <scope>IDENTIFICATION</scope>
</reference>